<protein>
    <recommendedName>
        <fullName evidence="2">Fibronectin type-III domain-containing protein</fullName>
    </recommendedName>
</protein>
<dbReference type="InterPro" id="IPR013783">
    <property type="entry name" value="Ig-like_fold"/>
</dbReference>
<feature type="non-terminal residue" evidence="1">
    <location>
        <position position="1"/>
    </location>
</feature>
<dbReference type="Gene3D" id="2.60.40.10">
    <property type="entry name" value="Immunoglobulins"/>
    <property type="match status" value="1"/>
</dbReference>
<accession>A0A383A6L6</accession>
<reference evidence="1" key="1">
    <citation type="submission" date="2018-05" db="EMBL/GenBank/DDBJ databases">
        <authorList>
            <person name="Lanie J.A."/>
            <person name="Ng W.-L."/>
            <person name="Kazmierczak K.M."/>
            <person name="Andrzejewski T.M."/>
            <person name="Davidsen T.M."/>
            <person name="Wayne K.J."/>
            <person name="Tettelin H."/>
            <person name="Glass J.I."/>
            <person name="Rusch D."/>
            <person name="Podicherti R."/>
            <person name="Tsui H.-C.T."/>
            <person name="Winkler M.E."/>
        </authorList>
    </citation>
    <scope>NUCLEOTIDE SEQUENCE</scope>
</reference>
<proteinExistence type="predicted"/>
<evidence type="ECO:0000313" key="1">
    <source>
        <dbReference type="EMBL" id="SVE03253.1"/>
    </source>
</evidence>
<dbReference type="AlphaFoldDB" id="A0A383A6L6"/>
<feature type="non-terminal residue" evidence="1">
    <location>
        <position position="253"/>
    </location>
</feature>
<dbReference type="SUPFAM" id="SSF49265">
    <property type="entry name" value="Fibronectin type III"/>
    <property type="match status" value="1"/>
</dbReference>
<dbReference type="EMBL" id="UINC01189523">
    <property type="protein sequence ID" value="SVE03253.1"/>
    <property type="molecule type" value="Genomic_DNA"/>
</dbReference>
<gene>
    <name evidence="1" type="ORF">METZ01_LOCUS456107</name>
</gene>
<organism evidence="1">
    <name type="scientific">marine metagenome</name>
    <dbReference type="NCBI Taxonomy" id="408172"/>
    <lineage>
        <taxon>unclassified sequences</taxon>
        <taxon>metagenomes</taxon>
        <taxon>ecological metagenomes</taxon>
    </lineage>
</organism>
<dbReference type="InterPro" id="IPR036116">
    <property type="entry name" value="FN3_sf"/>
</dbReference>
<sequence>PYVEFRFVVEVDNLESYAAPNILDVADVPDDEGGRVYITFERSIFDTADSLGNGGPELYTVERLDGDTWVGLGSIGAYASDVYVVEATTLADSTSESDAVMTYRIIANMEEGNYESDPASGYSVDNIAPGAVAGLQANVSDGVVNLSWNLSEASDLLHYVVYRGNNPDFTADESSMIGETTEPGFADDVTELGDYYYVVTAVDIHENESDPSEAVNVTLLSLVDVHGLPEEYALHQNYPNPFNPTTTLRYDLP</sequence>
<name>A0A383A6L6_9ZZZZ</name>
<evidence type="ECO:0008006" key="2">
    <source>
        <dbReference type="Google" id="ProtNLM"/>
    </source>
</evidence>